<gene>
    <name evidence="1" type="ORF">BV25DRAFT_1236557</name>
</gene>
<comment type="caution">
    <text evidence="1">The sequence shown here is derived from an EMBL/GenBank/DDBJ whole genome shotgun (WGS) entry which is preliminary data.</text>
</comment>
<organism evidence="1 2">
    <name type="scientific">Artomyces pyxidatus</name>
    <dbReference type="NCBI Taxonomy" id="48021"/>
    <lineage>
        <taxon>Eukaryota</taxon>
        <taxon>Fungi</taxon>
        <taxon>Dikarya</taxon>
        <taxon>Basidiomycota</taxon>
        <taxon>Agaricomycotina</taxon>
        <taxon>Agaricomycetes</taxon>
        <taxon>Russulales</taxon>
        <taxon>Auriscalpiaceae</taxon>
        <taxon>Artomyces</taxon>
    </lineage>
</organism>
<evidence type="ECO:0000313" key="2">
    <source>
        <dbReference type="Proteomes" id="UP000814140"/>
    </source>
</evidence>
<dbReference type="Proteomes" id="UP000814140">
    <property type="component" value="Unassembled WGS sequence"/>
</dbReference>
<reference evidence="1" key="1">
    <citation type="submission" date="2021-03" db="EMBL/GenBank/DDBJ databases">
        <authorList>
            <consortium name="DOE Joint Genome Institute"/>
            <person name="Ahrendt S."/>
            <person name="Looney B.P."/>
            <person name="Miyauchi S."/>
            <person name="Morin E."/>
            <person name="Drula E."/>
            <person name="Courty P.E."/>
            <person name="Chicoki N."/>
            <person name="Fauchery L."/>
            <person name="Kohler A."/>
            <person name="Kuo A."/>
            <person name="Labutti K."/>
            <person name="Pangilinan J."/>
            <person name="Lipzen A."/>
            <person name="Riley R."/>
            <person name="Andreopoulos W."/>
            <person name="He G."/>
            <person name="Johnson J."/>
            <person name="Barry K.W."/>
            <person name="Grigoriev I.V."/>
            <person name="Nagy L."/>
            <person name="Hibbett D."/>
            <person name="Henrissat B."/>
            <person name="Matheny P.B."/>
            <person name="Labbe J."/>
            <person name="Martin F."/>
        </authorList>
    </citation>
    <scope>NUCLEOTIDE SEQUENCE</scope>
    <source>
        <strain evidence="1">HHB10654</strain>
    </source>
</reference>
<keyword evidence="2" id="KW-1185">Reference proteome</keyword>
<dbReference type="EMBL" id="MU277235">
    <property type="protein sequence ID" value="KAI0058440.1"/>
    <property type="molecule type" value="Genomic_DNA"/>
</dbReference>
<name>A0ACB8SR56_9AGAM</name>
<reference evidence="1" key="2">
    <citation type="journal article" date="2022" name="New Phytol.">
        <title>Evolutionary transition to the ectomycorrhizal habit in the genomes of a hyperdiverse lineage of mushroom-forming fungi.</title>
        <authorList>
            <person name="Looney B."/>
            <person name="Miyauchi S."/>
            <person name="Morin E."/>
            <person name="Drula E."/>
            <person name="Courty P.E."/>
            <person name="Kohler A."/>
            <person name="Kuo A."/>
            <person name="LaButti K."/>
            <person name="Pangilinan J."/>
            <person name="Lipzen A."/>
            <person name="Riley R."/>
            <person name="Andreopoulos W."/>
            <person name="He G."/>
            <person name="Johnson J."/>
            <person name="Nolan M."/>
            <person name="Tritt A."/>
            <person name="Barry K.W."/>
            <person name="Grigoriev I.V."/>
            <person name="Nagy L.G."/>
            <person name="Hibbett D."/>
            <person name="Henrissat B."/>
            <person name="Matheny P.B."/>
            <person name="Labbe J."/>
            <person name="Martin F.M."/>
        </authorList>
    </citation>
    <scope>NUCLEOTIDE SEQUENCE</scope>
    <source>
        <strain evidence="1">HHB10654</strain>
    </source>
</reference>
<accession>A0ACB8SR56</accession>
<proteinExistence type="predicted"/>
<evidence type="ECO:0000313" key="1">
    <source>
        <dbReference type="EMBL" id="KAI0058440.1"/>
    </source>
</evidence>
<sequence length="333" mass="37012">MSSIATHFGLSVSSLQPKDVPPGFTFDDTKHTTTSGKLVSARKHEKFYFEDGNVMFSSEDSVLYHLHRCFFRESGLLIDDSESPVDLRDVQSHEFDAFLAIIYPSDYLTYELTSVDEWTSVLRLATLWGFESIRILAVSRLTPVASAIDKVILAHTYEFLSDWAVPGYVELCARPEQLSLDEARRLGIEDALFVCNMRETMRNSALLCTESEITARITQQLRRETSAPVEEQGDSDGCSCAGSMARASACHSFPYDETEHSDNRDDDSAASRAASPVLSTVSIELPVGTYPDLSERRAIGRAVVSSAIPKPNSGWNSIPSKRIPQGQAVRWKR</sequence>
<protein>
    <submittedName>
        <fullName evidence="1">Uncharacterized protein</fullName>
    </submittedName>
</protein>